<dbReference type="EMBL" id="BAABAH010000001">
    <property type="protein sequence ID" value="GAA3802750.1"/>
    <property type="molecule type" value="Genomic_DNA"/>
</dbReference>
<reference evidence="2" key="1">
    <citation type="journal article" date="2019" name="Int. J. Syst. Evol. Microbiol.">
        <title>The Global Catalogue of Microorganisms (GCM) 10K type strain sequencing project: providing services to taxonomists for standard genome sequencing and annotation.</title>
        <authorList>
            <consortium name="The Broad Institute Genomics Platform"/>
            <consortium name="The Broad Institute Genome Sequencing Center for Infectious Disease"/>
            <person name="Wu L."/>
            <person name="Ma J."/>
        </authorList>
    </citation>
    <scope>NUCLEOTIDE SEQUENCE [LARGE SCALE GENOMIC DNA]</scope>
    <source>
        <strain evidence="2">JCM 16953</strain>
    </source>
</reference>
<accession>A0ABP7HRU5</accession>
<name>A0ABP7HRU5_9ACTN</name>
<evidence type="ECO:0000313" key="1">
    <source>
        <dbReference type="EMBL" id="GAA3802750.1"/>
    </source>
</evidence>
<protein>
    <recommendedName>
        <fullName evidence="3">Phosphodiesterase</fullName>
    </recommendedName>
</protein>
<proteinExistence type="predicted"/>
<organism evidence="1 2">
    <name type="scientific">Nocardioides panacisoli</name>
    <dbReference type="NCBI Taxonomy" id="627624"/>
    <lineage>
        <taxon>Bacteria</taxon>
        <taxon>Bacillati</taxon>
        <taxon>Actinomycetota</taxon>
        <taxon>Actinomycetes</taxon>
        <taxon>Propionibacteriales</taxon>
        <taxon>Nocardioidaceae</taxon>
        <taxon>Nocardioides</taxon>
    </lineage>
</organism>
<dbReference type="RefSeq" id="WP_344771918.1">
    <property type="nucleotide sequence ID" value="NZ_BAABAH010000001.1"/>
</dbReference>
<dbReference type="Proteomes" id="UP001501821">
    <property type="component" value="Unassembled WGS sequence"/>
</dbReference>
<evidence type="ECO:0008006" key="3">
    <source>
        <dbReference type="Google" id="ProtNLM"/>
    </source>
</evidence>
<comment type="caution">
    <text evidence="1">The sequence shown here is derived from an EMBL/GenBank/DDBJ whole genome shotgun (WGS) entry which is preliminary data.</text>
</comment>
<gene>
    <name evidence="1" type="ORF">GCM10022242_02170</name>
</gene>
<evidence type="ECO:0000313" key="2">
    <source>
        <dbReference type="Proteomes" id="UP001501821"/>
    </source>
</evidence>
<keyword evidence="2" id="KW-1185">Reference proteome</keyword>
<sequence>MATTPAPLARLADVTAAAAGSVLGTTARALTWARRDPKPLHPRGEIVTATLRRIGSTGSGVPWLDTPGVDEALVRISRAVGLPDAVPDIHGLAVRVPVDGRPADLLLAQTGLGRLTRFTLTAGRRISSRPLTTLLPYRSPAGPLLIAAAAKTTEAGWDGRTFELFWSVGIGRWAEFGELVLLSEPAPDAEVSFDAITNPVPGLEPYGWVRRLREPAYRSAREESGRRS</sequence>